<reference evidence="3 4" key="1">
    <citation type="submission" date="2020-11" db="EMBL/GenBank/DDBJ databases">
        <title>Carbohydrate-dependent, anaerobic sulfur respiration: A novel catabolism in halophilic archaea.</title>
        <authorList>
            <person name="Sorokin D.Y."/>
            <person name="Messina E."/>
            <person name="Smedile F."/>
            <person name="La Cono V."/>
            <person name="Hallsworth J.E."/>
            <person name="Yakimov M.M."/>
        </authorList>
    </citation>
    <scope>NUCLEOTIDE SEQUENCE [LARGE SCALE GENOMIC DNA]</scope>
    <source>
        <strain evidence="3 4">HSR-Est</strain>
    </source>
</reference>
<dbReference type="SUPFAM" id="SSF100950">
    <property type="entry name" value="NagB/RpiA/CoA transferase-like"/>
    <property type="match status" value="1"/>
</dbReference>
<evidence type="ECO:0000313" key="4">
    <source>
        <dbReference type="Proteomes" id="UP000663292"/>
    </source>
</evidence>
<protein>
    <submittedName>
        <fullName evidence="3">Translation initiation factor 2B subunit, eIF-2Balpha/beta/delta family</fullName>
    </submittedName>
</protein>
<comment type="similarity">
    <text evidence="1">Belongs to the eIF-2B alpha/beta/delta subunits family.</text>
</comment>
<dbReference type="GO" id="GO:0046523">
    <property type="term" value="F:S-methyl-5-thioribose-1-phosphate isomerase activity"/>
    <property type="evidence" value="ECO:0007669"/>
    <property type="project" value="TreeGrafter"/>
</dbReference>
<dbReference type="PROSITE" id="PS51462">
    <property type="entry name" value="NUDIX"/>
    <property type="match status" value="1"/>
</dbReference>
<dbReference type="EMBL" id="CP064791">
    <property type="protein sequence ID" value="QSG14104.1"/>
    <property type="molecule type" value="Genomic_DNA"/>
</dbReference>
<evidence type="ECO:0000259" key="2">
    <source>
        <dbReference type="PROSITE" id="PS51462"/>
    </source>
</evidence>
<dbReference type="InterPro" id="IPR015797">
    <property type="entry name" value="NUDIX_hydrolase-like_dom_sf"/>
</dbReference>
<evidence type="ECO:0000313" key="3">
    <source>
        <dbReference type="EMBL" id="QSG14104.1"/>
    </source>
</evidence>
<name>A0A897NNV1_9EURY</name>
<dbReference type="Pfam" id="PF00293">
    <property type="entry name" value="NUDIX"/>
    <property type="match status" value="1"/>
</dbReference>
<dbReference type="GO" id="GO:0003743">
    <property type="term" value="F:translation initiation factor activity"/>
    <property type="evidence" value="ECO:0007669"/>
    <property type="project" value="UniProtKB-KW"/>
</dbReference>
<dbReference type="InterPro" id="IPR042529">
    <property type="entry name" value="IF_2B-like_C"/>
</dbReference>
<evidence type="ECO:0000256" key="1">
    <source>
        <dbReference type="RuleBase" id="RU003814"/>
    </source>
</evidence>
<dbReference type="Pfam" id="PF01008">
    <property type="entry name" value="IF-2B"/>
    <property type="match status" value="1"/>
</dbReference>
<dbReference type="Gene3D" id="3.40.50.10470">
    <property type="entry name" value="Translation initiation factor eif-2b, domain 2"/>
    <property type="match status" value="1"/>
</dbReference>
<dbReference type="InterPro" id="IPR000649">
    <property type="entry name" value="IF-2B-related"/>
</dbReference>
<dbReference type="AlphaFoldDB" id="A0A897NNV1"/>
<accession>A0A897NNV1</accession>
<gene>
    <name evidence="3" type="primary">gCD2</name>
    <name evidence="3" type="ORF">HSEST_0557</name>
</gene>
<dbReference type="Proteomes" id="UP000663292">
    <property type="component" value="Chromosome"/>
</dbReference>
<keyword evidence="3" id="KW-0396">Initiation factor</keyword>
<dbReference type="PANTHER" id="PTHR43475:SF3">
    <property type="entry name" value="TRANSLATION INITIATION FACTOR EIF-2B SUBUNIT FAMILY PROTEIN (AFU_ORTHOLOGUE AFUA_2G14290)"/>
    <property type="match status" value="1"/>
</dbReference>
<proteinExistence type="inferred from homology"/>
<dbReference type="GO" id="GO:0019509">
    <property type="term" value="P:L-methionine salvage from methylthioadenosine"/>
    <property type="evidence" value="ECO:0007669"/>
    <property type="project" value="TreeGrafter"/>
</dbReference>
<keyword evidence="4" id="KW-1185">Reference proteome</keyword>
<dbReference type="InterPro" id="IPR037171">
    <property type="entry name" value="NagB/RpiA_transferase-like"/>
</dbReference>
<sequence length="412" mass="44297">MDEREVVTCFLRNEGRVLLARRSDDAGSYPGQWGAITGYLTPERGAPPDDPETAARREICEETGLEDVALVRQGEPFAVEDADRGTRWRVHPFLFETETRGIDPNWELPEYEWIHATAIRRRETVPDLWRSYDRVRPTVGTVAADGEHGSAWISLRALEVLRDEAALAADFETVAAVARELLAARPSMAVVETRINRVMSAAGVAPGDVEAAAREEIASAVEADRVAAAVAADRIEGARVCTLSRSGTVQTALERADPDAVLIAESRPGGEGIDVAESLAGDFEVTLTSDAALAGRLAEFDADAVVVGADTILPDGRVLNKVGTHGLALAAAAHDLPCYAVAAADKITPDTEVDVEQAPTTLYEGDADVVVANPLFETTPPDRWTGICTDEGMLDADDVSDIAARHRSHRQW</sequence>
<dbReference type="GeneID" id="68857196"/>
<organism evidence="3 4">
    <name type="scientific">Halapricum desulfuricans</name>
    <dbReference type="NCBI Taxonomy" id="2841257"/>
    <lineage>
        <taxon>Archaea</taxon>
        <taxon>Methanobacteriati</taxon>
        <taxon>Methanobacteriota</taxon>
        <taxon>Stenosarchaea group</taxon>
        <taxon>Halobacteria</taxon>
        <taxon>Halobacteriales</taxon>
        <taxon>Haloarculaceae</taxon>
        <taxon>Halapricum</taxon>
    </lineage>
</organism>
<dbReference type="RefSeq" id="WP_229122049.1">
    <property type="nucleotide sequence ID" value="NZ_CP064791.1"/>
</dbReference>
<keyword evidence="3" id="KW-0648">Protein biosynthesis</keyword>
<feature type="domain" description="Nudix hydrolase" evidence="2">
    <location>
        <begin position="2"/>
        <end position="137"/>
    </location>
</feature>
<dbReference type="SUPFAM" id="SSF55811">
    <property type="entry name" value="Nudix"/>
    <property type="match status" value="1"/>
</dbReference>
<dbReference type="InterPro" id="IPR000086">
    <property type="entry name" value="NUDIX_hydrolase_dom"/>
</dbReference>
<dbReference type="Gene3D" id="3.90.79.10">
    <property type="entry name" value="Nucleoside Triphosphate Pyrophosphohydrolase"/>
    <property type="match status" value="1"/>
</dbReference>
<dbReference type="PANTHER" id="PTHR43475">
    <property type="entry name" value="METHYLTHIORIBOSE-1-PHOSPHATE ISOMERASE"/>
    <property type="match status" value="1"/>
</dbReference>